<evidence type="ECO:0000313" key="1">
    <source>
        <dbReference type="EMBL" id="ARQ00710.1"/>
    </source>
</evidence>
<dbReference type="STRING" id="1235591.CAK95_17685"/>
<dbReference type="InterPro" id="IPR003331">
    <property type="entry name" value="UDP_GlcNAc_Epimerase_2_dom"/>
</dbReference>
<dbReference type="Gene3D" id="3.40.50.2000">
    <property type="entry name" value="Glycogen Phosphorylase B"/>
    <property type="match status" value="2"/>
</dbReference>
<keyword evidence="2" id="KW-1185">Reference proteome</keyword>
<dbReference type="CDD" id="cd03786">
    <property type="entry name" value="GTB_UDP-GlcNAc_2-Epimerase"/>
    <property type="match status" value="1"/>
</dbReference>
<dbReference type="InterPro" id="IPR020004">
    <property type="entry name" value="UDP-GlcNAc_Epase"/>
</dbReference>
<dbReference type="GO" id="GO:0004553">
    <property type="term" value="F:hydrolase activity, hydrolyzing O-glycosyl compounds"/>
    <property type="evidence" value="ECO:0007669"/>
    <property type="project" value="InterPro"/>
</dbReference>
<dbReference type="RefSeq" id="WP_086089105.1">
    <property type="nucleotide sequence ID" value="NZ_CP021112.1"/>
</dbReference>
<dbReference type="Pfam" id="PF02350">
    <property type="entry name" value="Epimerase_2"/>
    <property type="match status" value="1"/>
</dbReference>
<sequence>MPERRKICVVVNSRANYGRIKSAMRAIQQHPRLELQLLVGASALLHRFGSVIDIIRNDGFEPTAVVHSIVEGETPTTMAKSTGLGVLELASQFENIRPDVVLTVADRFETIATAIAASYMNIPVAHTQGGEVTGSIDESVRHAVTKLSHIHFPATERAHEFLLRMGEEEDTVHLTGCPAMDLVADADLTLPPDLFKRYAGVGADINPDRPYLVVLQHPVTTEYGQGFTQISETLNAISKIGMQVAWLWPNVDAGSDDVSKGLRVFREHHNPDYLHFYRNFSPEDYLRLIKHCACLVGNSSSGLREGAFMGIPCVNIGTRQQGRERGANVIDVPYEAGKIEAAIGRQLAHGAYEPSTLFGNGTAGNQIADILAVADFRIQKKLSYVG</sequence>
<gene>
    <name evidence="1" type="ORF">CAK95_17685</name>
</gene>
<dbReference type="SUPFAM" id="SSF53756">
    <property type="entry name" value="UDP-Glycosyltransferase/glycogen phosphorylase"/>
    <property type="match status" value="1"/>
</dbReference>
<dbReference type="NCBIfam" id="TIGR03568">
    <property type="entry name" value="NeuC_NnaA"/>
    <property type="match status" value="1"/>
</dbReference>
<evidence type="ECO:0000313" key="2">
    <source>
        <dbReference type="Proteomes" id="UP000194137"/>
    </source>
</evidence>
<reference evidence="1 2" key="1">
    <citation type="submission" date="2017-05" db="EMBL/GenBank/DDBJ databases">
        <title>Full genome sequence of Pseudorhodoplanes sinuspersici.</title>
        <authorList>
            <person name="Dastgheib S.M.M."/>
            <person name="Shavandi M."/>
            <person name="Tirandaz H."/>
        </authorList>
    </citation>
    <scope>NUCLEOTIDE SEQUENCE [LARGE SCALE GENOMIC DNA]</scope>
    <source>
        <strain evidence="1 2">RIPI110</strain>
    </source>
</reference>
<organism evidence="1 2">
    <name type="scientific">Pseudorhodoplanes sinuspersici</name>
    <dbReference type="NCBI Taxonomy" id="1235591"/>
    <lineage>
        <taxon>Bacteria</taxon>
        <taxon>Pseudomonadati</taxon>
        <taxon>Pseudomonadota</taxon>
        <taxon>Alphaproteobacteria</taxon>
        <taxon>Hyphomicrobiales</taxon>
        <taxon>Pseudorhodoplanes</taxon>
    </lineage>
</organism>
<accession>A0A1W6ZTN7</accession>
<dbReference type="InterPro" id="IPR029767">
    <property type="entry name" value="WecB-like"/>
</dbReference>
<dbReference type="PANTHER" id="PTHR43174:SF3">
    <property type="entry name" value="UDP-N-ACETYLGLUCOSAMINE 2-EPIMERASE"/>
    <property type="match status" value="1"/>
</dbReference>
<dbReference type="Proteomes" id="UP000194137">
    <property type="component" value="Chromosome"/>
</dbReference>
<proteinExistence type="predicted"/>
<dbReference type="PANTHER" id="PTHR43174">
    <property type="entry name" value="UDP-N-ACETYLGLUCOSAMINE 2-EPIMERASE"/>
    <property type="match status" value="1"/>
</dbReference>
<dbReference type="GO" id="GO:0006047">
    <property type="term" value="P:UDP-N-acetylglucosamine metabolic process"/>
    <property type="evidence" value="ECO:0007669"/>
    <property type="project" value="InterPro"/>
</dbReference>
<protein>
    <submittedName>
        <fullName evidence="1">UDP-N-acetylglucosamine 2-epimerase (Hydrolyzing)</fullName>
    </submittedName>
</protein>
<name>A0A1W6ZTN7_9HYPH</name>
<dbReference type="OrthoDB" id="9803238at2"/>
<dbReference type="AlphaFoldDB" id="A0A1W6ZTN7"/>
<dbReference type="EMBL" id="CP021112">
    <property type="protein sequence ID" value="ARQ00710.1"/>
    <property type="molecule type" value="Genomic_DNA"/>
</dbReference>
<dbReference type="KEGG" id="psin:CAK95_17685"/>